<dbReference type="EMBL" id="PNBA02000004">
    <property type="protein sequence ID" value="KAG6427199.1"/>
    <property type="molecule type" value="Genomic_DNA"/>
</dbReference>
<keyword evidence="4" id="KW-1185">Reference proteome</keyword>
<dbReference type="SUPFAM" id="SSF50249">
    <property type="entry name" value="Nucleic acid-binding proteins"/>
    <property type="match status" value="1"/>
</dbReference>
<dbReference type="Gene3D" id="2.40.50.140">
    <property type="entry name" value="Nucleic acid-binding proteins"/>
    <property type="match status" value="1"/>
</dbReference>
<dbReference type="AlphaFoldDB" id="A0A8X9A559"/>
<dbReference type="InterPro" id="IPR011344">
    <property type="entry name" value="ssDNA-bd"/>
</dbReference>
<sequence>MCPARWRGASAAAARHHRVSGADGCRLFRTVVDALKPLRLMAGLLNLTSSFTLSTPMTSLAPKFRNLLRLPNFSTAACSQRISKVFFSTDSFNSGNSPDKEGVDAPEIEDDDFLSERPELQLQGVDPRKGWNFRGVHRAIICGKVGQAPIQKILRNGRTVTTFTVGTGGMFDQRTIGSNDLPKPAQWHRIAVHNPMLAAYAVQQVVKNSSVYVEGDIETRVYNDSINGDIKSIPEICVRRDGRVRLIKPGESMSSISIDELREGLF</sequence>
<comment type="caution">
    <text evidence="3">The sequence shown here is derived from an EMBL/GenBank/DDBJ whole genome shotgun (WGS) entry which is preliminary data.</text>
</comment>
<dbReference type="Proteomes" id="UP000298416">
    <property type="component" value="Unassembled WGS sequence"/>
</dbReference>
<evidence type="ECO:0000256" key="1">
    <source>
        <dbReference type="ARBA" id="ARBA00023125"/>
    </source>
</evidence>
<dbReference type="InterPro" id="IPR012340">
    <property type="entry name" value="NA-bd_OB-fold"/>
</dbReference>
<proteinExistence type="predicted"/>
<dbReference type="NCBIfam" id="TIGR00621">
    <property type="entry name" value="ssb"/>
    <property type="match status" value="1"/>
</dbReference>
<dbReference type="PROSITE" id="PS50935">
    <property type="entry name" value="SSB"/>
    <property type="match status" value="1"/>
</dbReference>
<dbReference type="GO" id="GO:0006264">
    <property type="term" value="P:mitochondrial DNA replication"/>
    <property type="evidence" value="ECO:0007669"/>
    <property type="project" value="TreeGrafter"/>
</dbReference>
<dbReference type="GO" id="GO:0003697">
    <property type="term" value="F:single-stranded DNA binding"/>
    <property type="evidence" value="ECO:0007669"/>
    <property type="project" value="InterPro"/>
</dbReference>
<evidence type="ECO:0000313" key="3">
    <source>
        <dbReference type="EMBL" id="KAG6427199.1"/>
    </source>
</evidence>
<evidence type="ECO:0000256" key="2">
    <source>
        <dbReference type="PROSITE-ProRule" id="PRU00252"/>
    </source>
</evidence>
<gene>
    <name evidence="3" type="ORF">SASPL_111440</name>
</gene>
<reference evidence="3" key="2">
    <citation type="submission" date="2020-08" db="EMBL/GenBank/DDBJ databases">
        <title>Plant Genome Project.</title>
        <authorList>
            <person name="Zhang R.-G."/>
        </authorList>
    </citation>
    <scope>NUCLEOTIDE SEQUENCE</scope>
    <source>
        <strain evidence="3">Huo1</strain>
        <tissue evidence="3">Leaf</tissue>
    </source>
</reference>
<keyword evidence="1 2" id="KW-0238">DNA-binding</keyword>
<dbReference type="Pfam" id="PF00436">
    <property type="entry name" value="SSB"/>
    <property type="match status" value="1"/>
</dbReference>
<name>A0A8X9A559_SALSN</name>
<dbReference type="InterPro" id="IPR000424">
    <property type="entry name" value="Primosome_PriB/ssb"/>
</dbReference>
<organism evidence="3">
    <name type="scientific">Salvia splendens</name>
    <name type="common">Scarlet sage</name>
    <dbReference type="NCBI Taxonomy" id="180675"/>
    <lineage>
        <taxon>Eukaryota</taxon>
        <taxon>Viridiplantae</taxon>
        <taxon>Streptophyta</taxon>
        <taxon>Embryophyta</taxon>
        <taxon>Tracheophyta</taxon>
        <taxon>Spermatophyta</taxon>
        <taxon>Magnoliopsida</taxon>
        <taxon>eudicotyledons</taxon>
        <taxon>Gunneridae</taxon>
        <taxon>Pentapetalae</taxon>
        <taxon>asterids</taxon>
        <taxon>lamiids</taxon>
        <taxon>Lamiales</taxon>
        <taxon>Lamiaceae</taxon>
        <taxon>Nepetoideae</taxon>
        <taxon>Mentheae</taxon>
        <taxon>Salviinae</taxon>
        <taxon>Salvia</taxon>
        <taxon>Salvia subgen. Calosphace</taxon>
        <taxon>core Calosphace</taxon>
    </lineage>
</organism>
<dbReference type="PANTHER" id="PTHR10302:SF13">
    <property type="entry name" value="SINGLE-STRANDED DNA-BINDING PROTEIN, MITOCHONDRIAL"/>
    <property type="match status" value="1"/>
</dbReference>
<accession>A0A8X9A559</accession>
<evidence type="ECO:0000313" key="4">
    <source>
        <dbReference type="Proteomes" id="UP000298416"/>
    </source>
</evidence>
<evidence type="ECO:0008006" key="5">
    <source>
        <dbReference type="Google" id="ProtNLM"/>
    </source>
</evidence>
<reference evidence="3" key="1">
    <citation type="submission" date="2018-01" db="EMBL/GenBank/DDBJ databases">
        <authorList>
            <person name="Mao J.F."/>
        </authorList>
    </citation>
    <scope>NUCLEOTIDE SEQUENCE</scope>
    <source>
        <strain evidence="3">Huo1</strain>
        <tissue evidence="3">Leaf</tissue>
    </source>
</reference>
<dbReference type="FunFam" id="2.40.50.140:FF:000160">
    <property type="entry name" value="single-stranded DNA-binding protein, mitochondrial"/>
    <property type="match status" value="1"/>
</dbReference>
<dbReference type="GO" id="GO:0042645">
    <property type="term" value="C:mitochondrial nucleoid"/>
    <property type="evidence" value="ECO:0007669"/>
    <property type="project" value="TreeGrafter"/>
</dbReference>
<dbReference type="PANTHER" id="PTHR10302">
    <property type="entry name" value="SINGLE-STRANDED DNA-BINDING PROTEIN"/>
    <property type="match status" value="1"/>
</dbReference>
<protein>
    <recommendedName>
        <fullName evidence="5">Single-strand DNA-binding protein</fullName>
    </recommendedName>
</protein>